<evidence type="ECO:0000259" key="5">
    <source>
        <dbReference type="PROSITE" id="PS51379"/>
    </source>
</evidence>
<keyword evidence="4" id="KW-0411">Iron-sulfur</keyword>
<dbReference type="InterPro" id="IPR017900">
    <property type="entry name" value="4Fe4S_Fe_S_CS"/>
</dbReference>
<name>A0A098B6Q1_DESHA</name>
<dbReference type="SUPFAM" id="SSF54862">
    <property type="entry name" value="4Fe-4S ferredoxins"/>
    <property type="match status" value="1"/>
</dbReference>
<dbReference type="Pfam" id="PF12838">
    <property type="entry name" value="Fer4_7"/>
    <property type="match status" value="1"/>
</dbReference>
<keyword evidence="1" id="KW-0004">4Fe-4S</keyword>
<organism evidence="6">
    <name type="scientific">Desulfitobacterium hafniense</name>
    <name type="common">Desulfitobacterium frappieri</name>
    <dbReference type="NCBI Taxonomy" id="49338"/>
    <lineage>
        <taxon>Bacteria</taxon>
        <taxon>Bacillati</taxon>
        <taxon>Bacillota</taxon>
        <taxon>Clostridia</taxon>
        <taxon>Eubacteriales</taxon>
        <taxon>Desulfitobacteriaceae</taxon>
        <taxon>Desulfitobacterium</taxon>
    </lineage>
</organism>
<accession>A0A098B6Q1</accession>
<dbReference type="EMBL" id="LK996017">
    <property type="protein sequence ID" value="CDX04055.1"/>
    <property type="molecule type" value="Genomic_DNA"/>
</dbReference>
<evidence type="ECO:0000313" key="6">
    <source>
        <dbReference type="EMBL" id="CDX04055.1"/>
    </source>
</evidence>
<dbReference type="InterPro" id="IPR017896">
    <property type="entry name" value="4Fe4S_Fe-S-bd"/>
</dbReference>
<dbReference type="PROSITE" id="PS51379">
    <property type="entry name" value="4FE4S_FER_2"/>
    <property type="match status" value="2"/>
</dbReference>
<keyword evidence="2" id="KW-0479">Metal-binding</keyword>
<dbReference type="OrthoDB" id="9804603at2"/>
<evidence type="ECO:0000256" key="2">
    <source>
        <dbReference type="ARBA" id="ARBA00022723"/>
    </source>
</evidence>
<dbReference type="RefSeq" id="WP_005812413.1">
    <property type="nucleotide sequence ID" value="NZ_CABKQQ010000041.1"/>
</dbReference>
<dbReference type="Proteomes" id="UP000054623">
    <property type="component" value="Unassembled WGS sequence"/>
</dbReference>
<dbReference type="PATRIC" id="fig|49338.4.peg.4489"/>
<dbReference type="Gene3D" id="3.30.70.20">
    <property type="match status" value="1"/>
</dbReference>
<feature type="domain" description="4Fe-4S ferredoxin-type" evidence="5">
    <location>
        <begin position="1"/>
        <end position="30"/>
    </location>
</feature>
<keyword evidence="3" id="KW-0408">Iron</keyword>
<dbReference type="EMBL" id="LOCK01000083">
    <property type="protein sequence ID" value="KTE89373.1"/>
    <property type="molecule type" value="Genomic_DNA"/>
</dbReference>
<gene>
    <name evidence="7" type="ORF">AT727_13325</name>
    <name evidence="6" type="ORF">DPCES_4169</name>
</gene>
<evidence type="ECO:0000256" key="3">
    <source>
        <dbReference type="ARBA" id="ARBA00023004"/>
    </source>
</evidence>
<evidence type="ECO:0000313" key="7">
    <source>
        <dbReference type="EMBL" id="KTE89373.1"/>
    </source>
</evidence>
<reference evidence="6" key="1">
    <citation type="submission" date="2014-07" db="EMBL/GenBank/DDBJ databases">
        <authorList>
            <person name="Hornung V.Bastian."/>
        </authorList>
    </citation>
    <scope>NUCLEOTIDE SEQUENCE</scope>
    <source>
        <strain evidence="6">PCE-S</strain>
    </source>
</reference>
<dbReference type="InterPro" id="IPR050572">
    <property type="entry name" value="Fe-S_Ferredoxin"/>
</dbReference>
<evidence type="ECO:0000313" key="8">
    <source>
        <dbReference type="Proteomes" id="UP000054623"/>
    </source>
</evidence>
<dbReference type="GO" id="GO:0051539">
    <property type="term" value="F:4 iron, 4 sulfur cluster binding"/>
    <property type="evidence" value="ECO:0007669"/>
    <property type="project" value="UniProtKB-KW"/>
</dbReference>
<dbReference type="PANTHER" id="PTHR43687">
    <property type="entry name" value="ADENYLYLSULFATE REDUCTASE, BETA SUBUNIT"/>
    <property type="match status" value="1"/>
</dbReference>
<reference evidence="7 8" key="2">
    <citation type="submission" date="2015-12" db="EMBL/GenBank/DDBJ databases">
        <title>Draft Genome Sequence of Desulfitobacterium hafniense Strain DH, a Sulfate-reducing Bacterium Isolated from Paddy Soils.</title>
        <authorList>
            <person name="Bao P."/>
            <person name="Zhang X."/>
            <person name="Li G."/>
        </authorList>
    </citation>
    <scope>NUCLEOTIDE SEQUENCE [LARGE SCALE GENOMIC DNA]</scope>
    <source>
        <strain evidence="7 8">DH</strain>
    </source>
</reference>
<sequence>MSVNVNLNRCDGCGLCVSKCPAKVLELKEVKQADYDRLNMIGKLKIRVKGNSRAYVSNEAACTRCKLCQNNCHERAIKVG</sequence>
<dbReference type="PANTHER" id="PTHR43687:SF4">
    <property type="entry name" value="BLR5484 PROTEIN"/>
    <property type="match status" value="1"/>
</dbReference>
<dbReference type="PROSITE" id="PS00198">
    <property type="entry name" value="4FE4S_FER_1"/>
    <property type="match status" value="1"/>
</dbReference>
<evidence type="ECO:0000256" key="4">
    <source>
        <dbReference type="ARBA" id="ARBA00023014"/>
    </source>
</evidence>
<feature type="domain" description="4Fe-4S ferredoxin-type" evidence="5">
    <location>
        <begin position="52"/>
        <end position="80"/>
    </location>
</feature>
<dbReference type="AlphaFoldDB" id="A0A098B6Q1"/>
<dbReference type="GO" id="GO:0046872">
    <property type="term" value="F:metal ion binding"/>
    <property type="evidence" value="ECO:0007669"/>
    <property type="project" value="UniProtKB-KW"/>
</dbReference>
<proteinExistence type="predicted"/>
<protein>
    <submittedName>
        <fullName evidence="7">(4Fe-4S)-binding protein</fullName>
    </submittedName>
    <submittedName>
        <fullName evidence="6">4Fe-4S ferredoxin-type iron-sulfur binding domain profile</fullName>
    </submittedName>
</protein>
<evidence type="ECO:0000256" key="1">
    <source>
        <dbReference type="ARBA" id="ARBA00022485"/>
    </source>
</evidence>